<dbReference type="RefSeq" id="WP_147165397.1">
    <property type="nucleotide sequence ID" value="NZ_VOOR01000001.1"/>
</dbReference>
<feature type="repeat" description="TPR" evidence="1">
    <location>
        <begin position="194"/>
        <end position="227"/>
    </location>
</feature>
<dbReference type="Pfam" id="PF13424">
    <property type="entry name" value="TPR_12"/>
    <property type="match status" value="1"/>
</dbReference>
<keyword evidence="3" id="KW-1133">Transmembrane helix</keyword>
<keyword evidence="2" id="KW-0175">Coiled coil</keyword>
<organism evidence="6 7">
    <name type="scientific">Phaeodactylibacter luteus</name>
    <dbReference type="NCBI Taxonomy" id="1564516"/>
    <lineage>
        <taxon>Bacteria</taxon>
        <taxon>Pseudomonadati</taxon>
        <taxon>Bacteroidota</taxon>
        <taxon>Saprospiria</taxon>
        <taxon>Saprospirales</taxon>
        <taxon>Haliscomenobacteraceae</taxon>
        <taxon>Phaeodactylibacter</taxon>
    </lineage>
</organism>
<keyword evidence="4" id="KW-0732">Signal</keyword>
<dbReference type="Gene3D" id="1.25.40.10">
    <property type="entry name" value="Tetratricopeptide repeat domain"/>
    <property type="match status" value="2"/>
</dbReference>
<evidence type="ECO:0000256" key="4">
    <source>
        <dbReference type="SAM" id="SignalP"/>
    </source>
</evidence>
<evidence type="ECO:0000259" key="5">
    <source>
        <dbReference type="Pfam" id="PF12770"/>
    </source>
</evidence>
<dbReference type="PANTHER" id="PTHR10098:SF108">
    <property type="entry name" value="TETRATRICOPEPTIDE REPEAT PROTEIN 28"/>
    <property type="match status" value="1"/>
</dbReference>
<evidence type="ECO:0000256" key="3">
    <source>
        <dbReference type="SAM" id="Phobius"/>
    </source>
</evidence>
<dbReference type="PANTHER" id="PTHR10098">
    <property type="entry name" value="RAPSYN-RELATED"/>
    <property type="match status" value="1"/>
</dbReference>
<sequence>MGKHKKVALWAIVIAASLQSNAQPVLSGQALLLRTADSLRQEGDYTEARVVYEEVLSLSSPSSSPYLYAAAATWLSELSIYDMAYPQAMSEATLACETFHRFLKPDTSAVYSTTLMNLGICEGRRGNYNAQLHYYQEGQRVAVATGGLYSSFAADAYCNVAVAYGRRGLWETCRSFADTALIIAKRAGLPRTEAIAHMHLSQAFAETGDLEQAVIQLEEAIGLLEDEALMAQCYNNLGSFYIDLDEPTVALMYLGKALEIRKRLAGGLDYYVFRTTLNIIRAQMDAEQSEEAVASLDQLISDLEAIVGEGSAALQIAYNYRAKQCLQSGDFACARKAIEKAAAVGAAPIDVNASTQMVRAEIALEGNDLDEALAAIQVAFRFLVEGYEPADDYANPAWPNLESVPYGITLWGLKGRALRTAYRQSGALAYGQLSLLALQQADSLIQDNRLDMQGQSAREAFAVEARDIYEELVKTLYALYQGTGEQRYAALALRYMEKSRSLSILENLNELYARSFHDIPDNVVEEERNLRAEIRFYEAQADLADAEEVREEVLSQLNRLIRQHKAVLNRIAEDYPRYYKARLSIEEAGLKDLQQKVLYEGEAMVSYFATADTLLAVALTRGQIAMRAIPANDWGLQAKALAEALRSRSPKVYELSHRLYHQVFAPLEPLLAGHEKVIIIPDGALFQVPFDQLVYDLAGGRPAFLLERFSFRQLLSGSAALQQQAAQSKHNGHILALAPEFDGTEKQLPPLPGAQAELDSLSGWYKGIFLRRAAAREAEWYRRSSQAAALHLATHTEINPRSPSVSKLVLNAGGGEDGALHAYELYAWPLVADLAFLSGCNTGVGEVQAGEGNISLSHAFAYAGCSNIIMTLWPLGDVAAPHLVAAFYRNINRGLDKAEALREAKMEVIREEPLLAHPYYWSGFVYQGNREPITISGKRPTWPLLGLFAAAAAILASIGLYARFRKAG</sequence>
<name>A0A5C6S6X3_9BACT</name>
<gene>
    <name evidence="6" type="ORF">FRY97_00225</name>
</gene>
<dbReference type="EMBL" id="VOOR01000001">
    <property type="protein sequence ID" value="TXB70165.1"/>
    <property type="molecule type" value="Genomic_DNA"/>
</dbReference>
<feature type="coiled-coil region" evidence="2">
    <location>
        <begin position="527"/>
        <end position="574"/>
    </location>
</feature>
<dbReference type="Proteomes" id="UP000321580">
    <property type="component" value="Unassembled WGS sequence"/>
</dbReference>
<keyword evidence="3" id="KW-0472">Membrane</keyword>
<protein>
    <submittedName>
        <fullName evidence="6">CHAT domain-containing protein</fullName>
    </submittedName>
</protein>
<comment type="caution">
    <text evidence="6">The sequence shown here is derived from an EMBL/GenBank/DDBJ whole genome shotgun (WGS) entry which is preliminary data.</text>
</comment>
<dbReference type="Pfam" id="PF12770">
    <property type="entry name" value="CHAT"/>
    <property type="match status" value="1"/>
</dbReference>
<dbReference type="OrthoDB" id="9771112at2"/>
<proteinExistence type="predicted"/>
<dbReference type="PROSITE" id="PS50005">
    <property type="entry name" value="TPR"/>
    <property type="match status" value="1"/>
</dbReference>
<feature type="domain" description="CHAT" evidence="5">
    <location>
        <begin position="655"/>
        <end position="929"/>
    </location>
</feature>
<keyword evidence="1" id="KW-0802">TPR repeat</keyword>
<dbReference type="InterPro" id="IPR011990">
    <property type="entry name" value="TPR-like_helical_dom_sf"/>
</dbReference>
<accession>A0A5C6S6X3</accession>
<dbReference type="InterPro" id="IPR024983">
    <property type="entry name" value="CHAT_dom"/>
</dbReference>
<dbReference type="SMART" id="SM00028">
    <property type="entry name" value="TPR"/>
    <property type="match status" value="5"/>
</dbReference>
<evidence type="ECO:0000256" key="2">
    <source>
        <dbReference type="SAM" id="Coils"/>
    </source>
</evidence>
<dbReference type="Pfam" id="PF13181">
    <property type="entry name" value="TPR_8"/>
    <property type="match status" value="1"/>
</dbReference>
<feature type="signal peptide" evidence="4">
    <location>
        <begin position="1"/>
        <end position="22"/>
    </location>
</feature>
<feature type="chain" id="PRO_5022713401" evidence="4">
    <location>
        <begin position="23"/>
        <end position="968"/>
    </location>
</feature>
<keyword evidence="7" id="KW-1185">Reference proteome</keyword>
<evidence type="ECO:0000256" key="1">
    <source>
        <dbReference type="PROSITE-ProRule" id="PRU00339"/>
    </source>
</evidence>
<feature type="transmembrane region" description="Helical" evidence="3">
    <location>
        <begin position="942"/>
        <end position="962"/>
    </location>
</feature>
<reference evidence="6 7" key="1">
    <citation type="submission" date="2019-08" db="EMBL/GenBank/DDBJ databases">
        <title>Genome of Phaeodactylibacter luteus.</title>
        <authorList>
            <person name="Bowman J.P."/>
        </authorList>
    </citation>
    <scope>NUCLEOTIDE SEQUENCE [LARGE SCALE GENOMIC DNA]</scope>
    <source>
        <strain evidence="6 7">KCTC 42180</strain>
    </source>
</reference>
<evidence type="ECO:0000313" key="6">
    <source>
        <dbReference type="EMBL" id="TXB70165.1"/>
    </source>
</evidence>
<dbReference type="AlphaFoldDB" id="A0A5C6S6X3"/>
<evidence type="ECO:0000313" key="7">
    <source>
        <dbReference type="Proteomes" id="UP000321580"/>
    </source>
</evidence>
<keyword evidence="3" id="KW-0812">Transmembrane</keyword>
<dbReference type="SUPFAM" id="SSF48452">
    <property type="entry name" value="TPR-like"/>
    <property type="match status" value="2"/>
</dbReference>
<dbReference type="InterPro" id="IPR019734">
    <property type="entry name" value="TPR_rpt"/>
</dbReference>